<accession>A0A926RZ84</accession>
<comment type="caution">
    <text evidence="1">The sequence shown here is derived from an EMBL/GenBank/DDBJ whole genome shotgun (WGS) entry which is preliminary data.</text>
</comment>
<name>A0A926RZ84_9SPHI</name>
<reference evidence="1" key="1">
    <citation type="submission" date="2020-09" db="EMBL/GenBank/DDBJ databases">
        <title>Novel species of Mucilaginibacter isolated from a glacier on the Tibetan Plateau.</title>
        <authorList>
            <person name="Liu Q."/>
            <person name="Xin Y.-H."/>
        </authorList>
    </citation>
    <scope>NUCLEOTIDE SEQUENCE</scope>
    <source>
        <strain evidence="1">ZB1P21</strain>
    </source>
</reference>
<dbReference type="Gene3D" id="1.25.40.390">
    <property type="match status" value="1"/>
</dbReference>
<gene>
    <name evidence="1" type="ORF">IDJ76_00685</name>
</gene>
<evidence type="ECO:0000313" key="2">
    <source>
        <dbReference type="Proteomes" id="UP000619078"/>
    </source>
</evidence>
<dbReference type="InterPro" id="IPR011990">
    <property type="entry name" value="TPR-like_helical_dom_sf"/>
</dbReference>
<dbReference type="Proteomes" id="UP000619078">
    <property type="component" value="Unassembled WGS sequence"/>
</dbReference>
<dbReference type="SUPFAM" id="SSF48452">
    <property type="entry name" value="TPR-like"/>
    <property type="match status" value="1"/>
</dbReference>
<organism evidence="1 2">
    <name type="scientific">Mucilaginibacter glaciei</name>
    <dbReference type="NCBI Taxonomy" id="2772109"/>
    <lineage>
        <taxon>Bacteria</taxon>
        <taxon>Pseudomonadati</taxon>
        <taxon>Bacteroidota</taxon>
        <taxon>Sphingobacteriia</taxon>
        <taxon>Sphingobacteriales</taxon>
        <taxon>Sphingobacteriaceae</taxon>
        <taxon>Mucilaginibacter</taxon>
    </lineage>
</organism>
<sequence length="57" mass="6266">MNERICLIELYTGEACNIPVRFIYPATEQSINGANYQAVVASQGAGALTTKLWFDVN</sequence>
<evidence type="ECO:0000313" key="1">
    <source>
        <dbReference type="EMBL" id="MBD1391600.1"/>
    </source>
</evidence>
<dbReference type="EMBL" id="JACWMX010000001">
    <property type="protein sequence ID" value="MBD1391600.1"/>
    <property type="molecule type" value="Genomic_DNA"/>
</dbReference>
<dbReference type="AlphaFoldDB" id="A0A926RZ84"/>
<keyword evidence="2" id="KW-1185">Reference proteome</keyword>
<proteinExistence type="predicted"/>
<dbReference type="RefSeq" id="WP_191161236.1">
    <property type="nucleotide sequence ID" value="NZ_JACWMX010000001.1"/>
</dbReference>
<protein>
    <submittedName>
        <fullName evidence="1">Uncharacterized protein</fullName>
    </submittedName>
</protein>